<organism evidence="1 2">
    <name type="scientific">Vibrio penaeicida</name>
    <dbReference type="NCBI Taxonomy" id="104609"/>
    <lineage>
        <taxon>Bacteria</taxon>
        <taxon>Pseudomonadati</taxon>
        <taxon>Pseudomonadota</taxon>
        <taxon>Gammaproteobacteria</taxon>
        <taxon>Vibrionales</taxon>
        <taxon>Vibrionaceae</taxon>
        <taxon>Vibrio</taxon>
    </lineage>
</organism>
<sequence>MEWEARAEGLIRSVDNNSRYMKKEANELASFFYFYAKQKQCEVSIFSSCYRAHIKMSRIHVVKK</sequence>
<dbReference type="Proteomes" id="UP001156690">
    <property type="component" value="Unassembled WGS sequence"/>
</dbReference>
<comment type="caution">
    <text evidence="1">The sequence shown here is derived from an EMBL/GenBank/DDBJ whole genome shotgun (WGS) entry which is preliminary data.</text>
</comment>
<accession>A0AAV5NTR7</accession>
<evidence type="ECO:0000313" key="1">
    <source>
        <dbReference type="EMBL" id="GLQ73820.1"/>
    </source>
</evidence>
<dbReference type="AlphaFoldDB" id="A0AAV5NTR7"/>
<name>A0AAV5NTR7_9VIBR</name>
<reference evidence="2" key="1">
    <citation type="journal article" date="2019" name="Int. J. Syst. Evol. Microbiol.">
        <title>The Global Catalogue of Microorganisms (GCM) 10K type strain sequencing project: providing services to taxonomists for standard genome sequencing and annotation.</title>
        <authorList>
            <consortium name="The Broad Institute Genomics Platform"/>
            <consortium name="The Broad Institute Genome Sequencing Center for Infectious Disease"/>
            <person name="Wu L."/>
            <person name="Ma J."/>
        </authorList>
    </citation>
    <scope>NUCLEOTIDE SEQUENCE [LARGE SCALE GENOMIC DNA]</scope>
    <source>
        <strain evidence="2">NBRC 15640</strain>
    </source>
</reference>
<proteinExistence type="predicted"/>
<dbReference type="EMBL" id="BSNX01000039">
    <property type="protein sequence ID" value="GLQ73820.1"/>
    <property type="molecule type" value="Genomic_DNA"/>
</dbReference>
<evidence type="ECO:0000313" key="2">
    <source>
        <dbReference type="Proteomes" id="UP001156690"/>
    </source>
</evidence>
<keyword evidence="2" id="KW-1185">Reference proteome</keyword>
<protein>
    <submittedName>
        <fullName evidence="1">Uncharacterized protein</fullName>
    </submittedName>
</protein>
<gene>
    <name evidence="1" type="ORF">GCM10007932_31800</name>
</gene>